<evidence type="ECO:0000256" key="1">
    <source>
        <dbReference type="ARBA" id="ARBA00023015"/>
    </source>
</evidence>
<protein>
    <submittedName>
        <fullName evidence="5">AraC-type DNA-binding protein</fullName>
    </submittedName>
</protein>
<organism evidence="5 6">
    <name type="scientific">Eubacterium aggregans</name>
    <dbReference type="NCBI Taxonomy" id="81409"/>
    <lineage>
        <taxon>Bacteria</taxon>
        <taxon>Bacillati</taxon>
        <taxon>Bacillota</taxon>
        <taxon>Clostridia</taxon>
        <taxon>Eubacteriales</taxon>
        <taxon>Eubacteriaceae</taxon>
        <taxon>Eubacterium</taxon>
    </lineage>
</organism>
<dbReference type="SUPFAM" id="SSF46689">
    <property type="entry name" value="Homeodomain-like"/>
    <property type="match status" value="2"/>
</dbReference>
<dbReference type="AlphaFoldDB" id="A0A1H4EA21"/>
<dbReference type="SMART" id="SM00342">
    <property type="entry name" value="HTH_ARAC"/>
    <property type="match status" value="1"/>
</dbReference>
<dbReference type="Proteomes" id="UP000199394">
    <property type="component" value="Unassembled WGS sequence"/>
</dbReference>
<dbReference type="PANTHER" id="PTHR46796:SF13">
    <property type="entry name" value="HTH-TYPE TRANSCRIPTIONAL ACTIVATOR RHAS"/>
    <property type="match status" value="1"/>
</dbReference>
<feature type="domain" description="HTH araC/xylS-type" evidence="4">
    <location>
        <begin position="179"/>
        <end position="275"/>
    </location>
</feature>
<accession>A0A1H4EA21</accession>
<evidence type="ECO:0000256" key="2">
    <source>
        <dbReference type="ARBA" id="ARBA00023125"/>
    </source>
</evidence>
<sequence length="290" mass="32754">MEHSHPPNHALNGSDLLMPRQPLLVLDAETYEWMEIMVCGISHCYTFVVNDTMLDKARVVPDGSVDLFINCRPQAAKALFYGSPTRVADIGEYIDDLQVGDVIFGVRLLPGQAWWPGGLPMTELTDGGLSLRDCGMGDELLERLLVQDTFINRVKAFMAYYMPRYQERYIDSNQTAICRQAVRCITEHRGALPIGDLSEAVGYSSRYLGRVFQQGVGMSPKKFSEIIRFQQVLTEVRSERRLSDISGDLEFFDQSHLLKTFRKFAGMSPQTYKKALIQRGGTPMERINGV</sequence>
<name>A0A1H4EA21_9FIRM</name>
<dbReference type="GO" id="GO:0043565">
    <property type="term" value="F:sequence-specific DNA binding"/>
    <property type="evidence" value="ECO:0007669"/>
    <property type="project" value="InterPro"/>
</dbReference>
<keyword evidence="2 5" id="KW-0238">DNA-binding</keyword>
<keyword evidence="3" id="KW-0804">Transcription</keyword>
<dbReference type="EMBL" id="FNRK01000034">
    <property type="protein sequence ID" value="SEA81440.1"/>
    <property type="molecule type" value="Genomic_DNA"/>
</dbReference>
<gene>
    <name evidence="5" type="ORF">SAMN04515656_13416</name>
</gene>
<evidence type="ECO:0000259" key="4">
    <source>
        <dbReference type="PROSITE" id="PS01124"/>
    </source>
</evidence>
<dbReference type="InterPro" id="IPR050204">
    <property type="entry name" value="AraC_XylS_family_regulators"/>
</dbReference>
<dbReference type="Pfam" id="PF12833">
    <property type="entry name" value="HTH_18"/>
    <property type="match status" value="1"/>
</dbReference>
<proteinExistence type="predicted"/>
<dbReference type="OrthoDB" id="323290at2"/>
<dbReference type="GO" id="GO:0003700">
    <property type="term" value="F:DNA-binding transcription factor activity"/>
    <property type="evidence" value="ECO:0007669"/>
    <property type="project" value="InterPro"/>
</dbReference>
<dbReference type="InterPro" id="IPR009057">
    <property type="entry name" value="Homeodomain-like_sf"/>
</dbReference>
<evidence type="ECO:0000313" key="6">
    <source>
        <dbReference type="Proteomes" id="UP000199394"/>
    </source>
</evidence>
<evidence type="ECO:0000313" key="5">
    <source>
        <dbReference type="EMBL" id="SEA81440.1"/>
    </source>
</evidence>
<dbReference type="InterPro" id="IPR018060">
    <property type="entry name" value="HTH_AraC"/>
</dbReference>
<keyword evidence="1" id="KW-0805">Transcription regulation</keyword>
<keyword evidence="6" id="KW-1185">Reference proteome</keyword>
<dbReference type="Gene3D" id="1.10.10.60">
    <property type="entry name" value="Homeodomain-like"/>
    <property type="match status" value="1"/>
</dbReference>
<dbReference type="PANTHER" id="PTHR46796">
    <property type="entry name" value="HTH-TYPE TRANSCRIPTIONAL ACTIVATOR RHAS-RELATED"/>
    <property type="match status" value="1"/>
</dbReference>
<dbReference type="PROSITE" id="PS01124">
    <property type="entry name" value="HTH_ARAC_FAMILY_2"/>
    <property type="match status" value="1"/>
</dbReference>
<reference evidence="5 6" key="1">
    <citation type="submission" date="2016-10" db="EMBL/GenBank/DDBJ databases">
        <authorList>
            <person name="de Groot N.N."/>
        </authorList>
    </citation>
    <scope>NUCLEOTIDE SEQUENCE [LARGE SCALE GENOMIC DNA]</scope>
    <source>
        <strain evidence="5 6">SR12</strain>
    </source>
</reference>
<dbReference type="RefSeq" id="WP_090309666.1">
    <property type="nucleotide sequence ID" value="NZ_FNRK01000034.1"/>
</dbReference>
<dbReference type="STRING" id="81409.SAMN04515656_13416"/>
<evidence type="ECO:0000256" key="3">
    <source>
        <dbReference type="ARBA" id="ARBA00023163"/>
    </source>
</evidence>